<dbReference type="GO" id="GO:0008775">
    <property type="term" value="F:acetate CoA-transferase activity"/>
    <property type="evidence" value="ECO:0007669"/>
    <property type="project" value="InterPro"/>
</dbReference>
<dbReference type="RefSeq" id="WP_048513020.1">
    <property type="nucleotide sequence ID" value="NZ_FUXD01000013.1"/>
</dbReference>
<dbReference type="InterPro" id="IPR038460">
    <property type="entry name" value="AcetylCoA_hyd_C_sf"/>
</dbReference>
<comment type="similarity">
    <text evidence="1 3">Belongs to the acetyl-CoA hydrolase/transferase family.</text>
</comment>
<sequence length="447" mass="49840">MSQWTDMYRQKVMLPKDAVMLVQSGDWVDYGMATSQPIVLDQALAERKNELTDIKVRTSFSFAPRQIVEADPERQTFTAMNWHMSGYDRKLCGQGRMNFIPMCYRNEPSMYRNILDVDVAMITVAPMDKNGFFNFGLNISANEAITKKAKKVIVEVNEAMPRALGGRGEHIHISDVTAIVEAGNIPMPTIPFKTGDEIDTKIAEMIVKEIPNGATLQLGVGGLPNTVGAMIADSDLKDLGMHTEMLVDAFYLMYKEGRLTNRLKPVDKDKAAWAFALGSQEMYDWIDDNPFLAGYPVDYVNDPFIISQFDNFISINNCVDIDLFGQISSESSGTHQISGSGGQLDFTDGAYRSRGGKSIIALRSTFRNKKTGKDESRIKPTLLAGTIVTDPRSQAHWVATEYGLVNLMGASTWERAEKLISIAHPDCREALIGAAEDMKIWRYSNKR</sequence>
<dbReference type="Gene3D" id="3.40.1080.20">
    <property type="entry name" value="Acetyl-CoA hydrolase/transferase C-terminal domain"/>
    <property type="match status" value="1"/>
</dbReference>
<dbReference type="Gene3D" id="3.40.1080.10">
    <property type="entry name" value="Glutaconate Coenzyme A-transferase"/>
    <property type="match status" value="1"/>
</dbReference>
<comment type="pathway">
    <text evidence="3">Lipid metabolism; butanoate metabolism.</text>
</comment>
<feature type="binding site" evidence="3">
    <location>
        <begin position="219"/>
        <end position="223"/>
    </location>
    <ligand>
        <name>CoA</name>
        <dbReference type="ChEBI" id="CHEBI:57287"/>
    </ligand>
</feature>
<dbReference type="EC" id="2.8.3.-" evidence="3"/>
<feature type="domain" description="Acetyl-CoA hydrolase/transferase C-terminal" evidence="5">
    <location>
        <begin position="278"/>
        <end position="434"/>
    </location>
</feature>
<evidence type="ECO:0000313" key="6">
    <source>
        <dbReference type="EMBL" id="KMO87801.1"/>
    </source>
</evidence>
<evidence type="ECO:0000259" key="5">
    <source>
        <dbReference type="Pfam" id="PF13336"/>
    </source>
</evidence>
<dbReference type="InterPro" id="IPR046433">
    <property type="entry name" value="ActCoA_hydro"/>
</dbReference>
<dbReference type="InterPro" id="IPR003702">
    <property type="entry name" value="ActCoA_hydro_N"/>
</dbReference>
<feature type="binding site" evidence="3">
    <location>
        <position position="319"/>
    </location>
    <ligand>
        <name>CoA</name>
        <dbReference type="ChEBI" id="CHEBI:57287"/>
    </ligand>
</feature>
<dbReference type="GO" id="GO:0019605">
    <property type="term" value="P:butyrate metabolic process"/>
    <property type="evidence" value="ECO:0007669"/>
    <property type="project" value="UniProtKB-UniRule"/>
</dbReference>
<organism evidence="6 7">
    <name type="scientific">Megasphaera cerevisiae DSM 20462</name>
    <dbReference type="NCBI Taxonomy" id="1122219"/>
    <lineage>
        <taxon>Bacteria</taxon>
        <taxon>Bacillati</taxon>
        <taxon>Bacillota</taxon>
        <taxon>Negativicutes</taxon>
        <taxon>Veillonellales</taxon>
        <taxon>Veillonellaceae</taxon>
        <taxon>Megasphaera</taxon>
    </lineage>
</organism>
<dbReference type="InterPro" id="IPR037171">
    <property type="entry name" value="NagB/RpiA_transferase-like"/>
</dbReference>
<dbReference type="InParanoid" id="A0A0J6ZS65"/>
<feature type="active site" description="5-glutamyl coenzyme A thioester intermediate" evidence="3">
    <location>
        <position position="244"/>
    </location>
</feature>
<evidence type="ECO:0000256" key="2">
    <source>
        <dbReference type="ARBA" id="ARBA00022679"/>
    </source>
</evidence>
<keyword evidence="3" id="KW-0443">Lipid metabolism</keyword>
<keyword evidence="7" id="KW-1185">Reference proteome</keyword>
<dbReference type="OrthoDB" id="9801795at2"/>
<evidence type="ECO:0000256" key="1">
    <source>
        <dbReference type="ARBA" id="ARBA00009632"/>
    </source>
</evidence>
<dbReference type="PANTHER" id="PTHR21432">
    <property type="entry name" value="ACETYL-COA HYDROLASE-RELATED"/>
    <property type="match status" value="1"/>
</dbReference>
<reference evidence="6 7" key="1">
    <citation type="submission" date="2015-06" db="EMBL/GenBank/DDBJ databases">
        <title>Draft genome sequence of beer spoilage bacterium Megasphaera cerevisiae type strain 20462.</title>
        <authorList>
            <person name="Kutumbaka K."/>
            <person name="Pasmowitz J."/>
            <person name="Mategko J."/>
            <person name="Reyes D."/>
            <person name="Friedrich A."/>
            <person name="Han S."/>
            <person name="Martens-Habbena W."/>
            <person name="Neal-McKinney J."/>
            <person name="Janagama H.K."/>
            <person name="Nadala C."/>
            <person name="Samadpour M."/>
        </authorList>
    </citation>
    <scope>NUCLEOTIDE SEQUENCE [LARGE SCALE GENOMIC DNA]</scope>
    <source>
        <strain evidence="6 7">DSM 20462</strain>
    </source>
</reference>
<dbReference type="InterPro" id="IPR026888">
    <property type="entry name" value="AcetylCoA_hyd_C"/>
</dbReference>
<evidence type="ECO:0000256" key="3">
    <source>
        <dbReference type="HAMAP-Rule" id="MF_03228"/>
    </source>
</evidence>
<dbReference type="HAMAP" id="MF_03228">
    <property type="entry name" value="But_CoA_trans"/>
    <property type="match status" value="1"/>
</dbReference>
<dbReference type="GO" id="GO:0005737">
    <property type="term" value="C:cytoplasm"/>
    <property type="evidence" value="ECO:0007669"/>
    <property type="project" value="UniProtKB-SubCell"/>
</dbReference>
<dbReference type="EMBL" id="LEKT01000002">
    <property type="protein sequence ID" value="KMO87801.1"/>
    <property type="molecule type" value="Genomic_DNA"/>
</dbReference>
<dbReference type="Proteomes" id="UP000036503">
    <property type="component" value="Unassembled WGS sequence"/>
</dbReference>
<keyword evidence="2 3" id="KW-0808">Transferase</keyword>
<dbReference type="Pfam" id="PF13336">
    <property type="entry name" value="AcetylCoA_hyd_C"/>
    <property type="match status" value="1"/>
</dbReference>
<dbReference type="PATRIC" id="fig|1122219.3.peg.152"/>
<keyword evidence="3" id="KW-0276">Fatty acid metabolism</keyword>
<dbReference type="GO" id="GO:0006083">
    <property type="term" value="P:acetate metabolic process"/>
    <property type="evidence" value="ECO:0007669"/>
    <property type="project" value="InterPro"/>
</dbReference>
<dbReference type="STRING" id="39029.BSR42_07395"/>
<dbReference type="InterPro" id="IPR023990">
    <property type="entry name" value="Butryl-CoA_acetate_CoA_Tfrase"/>
</dbReference>
<comment type="catalytic activity">
    <reaction evidence="3">
        <text>butanoate + acetyl-CoA = butanoyl-CoA + acetate</text>
        <dbReference type="Rhea" id="RHEA:30071"/>
        <dbReference type="ChEBI" id="CHEBI:17968"/>
        <dbReference type="ChEBI" id="CHEBI:30089"/>
        <dbReference type="ChEBI" id="CHEBI:57288"/>
        <dbReference type="ChEBI" id="CHEBI:57371"/>
    </reaction>
</comment>
<protein>
    <recommendedName>
        <fullName evidence="3">Probable butyrate:acetyl-CoA coenzyme A-transferase</fullName>
        <shortName evidence="3">Butyrate CoA-transferase</shortName>
        <ecNumber evidence="3">2.8.3.-</ecNumber>
    </recommendedName>
</protein>
<evidence type="ECO:0000313" key="7">
    <source>
        <dbReference type="Proteomes" id="UP000036503"/>
    </source>
</evidence>
<evidence type="ECO:0000259" key="4">
    <source>
        <dbReference type="Pfam" id="PF02550"/>
    </source>
</evidence>
<dbReference type="PANTHER" id="PTHR21432:SF20">
    <property type="entry name" value="ACETYL-COA HYDROLASE"/>
    <property type="match status" value="1"/>
</dbReference>
<feature type="domain" description="Acetyl-CoA hydrolase/transferase N-terminal" evidence="4">
    <location>
        <begin position="7"/>
        <end position="191"/>
    </location>
</feature>
<dbReference type="Pfam" id="PF02550">
    <property type="entry name" value="AcetylCoA_hydro"/>
    <property type="match status" value="1"/>
</dbReference>
<gene>
    <name evidence="6" type="ORF">AB840_00700</name>
</gene>
<keyword evidence="3" id="KW-0963">Cytoplasm</keyword>
<dbReference type="UniPathway" id="UPA00863"/>
<feature type="binding site" evidence="3">
    <location>
        <position position="342"/>
    </location>
    <ligand>
        <name>CoA</name>
        <dbReference type="ChEBI" id="CHEBI:57287"/>
    </ligand>
</feature>
<dbReference type="Gene3D" id="3.30.750.70">
    <property type="entry name" value="4-hydroxybutyrate coenzyme like domains"/>
    <property type="match status" value="1"/>
</dbReference>
<comment type="subcellular location">
    <subcellularLocation>
        <location evidence="3">Cytoplasm</location>
    </subcellularLocation>
</comment>
<proteinExistence type="inferred from homology"/>
<dbReference type="GO" id="GO:0006084">
    <property type="term" value="P:acetyl-CoA metabolic process"/>
    <property type="evidence" value="ECO:0007669"/>
    <property type="project" value="UniProtKB-UniRule"/>
</dbReference>
<name>A0A0J6ZS65_9FIRM</name>
<comment type="caution">
    <text evidence="6">The sequence shown here is derived from an EMBL/GenBank/DDBJ whole genome shotgun (WGS) entry which is preliminary data.</text>
</comment>
<comment type="function">
    <text evidence="3">Coenzyme A-transferase that converts butyrate to butyryl-CoA.</text>
</comment>
<accession>A0A0J6ZS65</accession>
<dbReference type="SUPFAM" id="SSF100950">
    <property type="entry name" value="NagB/RpiA/CoA transferase-like"/>
    <property type="match status" value="2"/>
</dbReference>
<dbReference type="AlphaFoldDB" id="A0A0J6ZS65"/>